<feature type="domain" description="Methyl-accepting transducer" evidence="4">
    <location>
        <begin position="107"/>
        <end position="279"/>
    </location>
</feature>
<proteinExistence type="predicted"/>
<dbReference type="PROSITE" id="PS50111">
    <property type="entry name" value="CHEMOTAXIS_TRANSDUC_2"/>
    <property type="match status" value="1"/>
</dbReference>
<dbReference type="InterPro" id="IPR004089">
    <property type="entry name" value="MCPsignal_dom"/>
</dbReference>
<dbReference type="RefSeq" id="WP_200749364.1">
    <property type="nucleotide sequence ID" value="NZ_JAEOAH010000018.1"/>
</dbReference>
<dbReference type="PANTHER" id="PTHR32089">
    <property type="entry name" value="METHYL-ACCEPTING CHEMOTAXIS PROTEIN MCPB"/>
    <property type="match status" value="1"/>
</dbReference>
<evidence type="ECO:0000256" key="1">
    <source>
        <dbReference type="ARBA" id="ARBA00023224"/>
    </source>
</evidence>
<evidence type="ECO:0000259" key="4">
    <source>
        <dbReference type="PROSITE" id="PS50111"/>
    </source>
</evidence>
<gene>
    <name evidence="5" type="ORF">JFL43_12960</name>
</gene>
<sequence>MLSAFKSRKEDIEKFNQKIDELNSKLDAKDNAFQIFLNELHKELVSTIEQHDLVNDQHMILGKMVGEILEEFNNVEESTIKSNDIADNALVKGTSLITSSDKMVTLSEKSKEAVDGVEKLIDNLGEQSRKTSSSMDQLSERSKQIAEIVNVISDISNQTNLLALNASIEAARAGEHGKGFSVVADEVRKLAESTKASTADIANLTNKIQEQILEAVEDNQTNMHLVNEGIKTSSETSEQINLLLKIITNVQGEVNELLNNIKNQKTSNEEVINNFKTTTSLFDETNKVLINHIDESEIVTVKLLQAVEKVKSFPINK</sequence>
<dbReference type="Gene3D" id="1.10.287.950">
    <property type="entry name" value="Methyl-accepting chemotaxis protein"/>
    <property type="match status" value="1"/>
</dbReference>
<evidence type="ECO:0000313" key="6">
    <source>
        <dbReference type="Proteomes" id="UP000618943"/>
    </source>
</evidence>
<name>A0ABS1H8K9_9BACL</name>
<dbReference type="SUPFAM" id="SSF58104">
    <property type="entry name" value="Methyl-accepting chemotaxis protein (MCP) signaling domain"/>
    <property type="match status" value="1"/>
</dbReference>
<reference evidence="5 6" key="1">
    <citation type="submission" date="2020-12" db="EMBL/GenBank/DDBJ databases">
        <title>YIM B01967 draft genome.</title>
        <authorList>
            <person name="Yan X."/>
        </authorList>
    </citation>
    <scope>NUCLEOTIDE SEQUENCE [LARGE SCALE GENOMIC DNA]</scope>
    <source>
        <strain evidence="5 6">YIM B01967</strain>
    </source>
</reference>
<accession>A0ABS1H8K9</accession>
<evidence type="ECO:0000256" key="3">
    <source>
        <dbReference type="SAM" id="Coils"/>
    </source>
</evidence>
<feature type="coiled-coil region" evidence="3">
    <location>
        <begin position="247"/>
        <end position="274"/>
    </location>
</feature>
<keyword evidence="1 2" id="KW-0807">Transducer</keyword>
<dbReference type="SMART" id="SM00283">
    <property type="entry name" value="MA"/>
    <property type="match status" value="1"/>
</dbReference>
<dbReference type="EMBL" id="JAEOAH010000018">
    <property type="protein sequence ID" value="MBK3495748.1"/>
    <property type="molecule type" value="Genomic_DNA"/>
</dbReference>
<keyword evidence="3" id="KW-0175">Coiled coil</keyword>
<comment type="caution">
    <text evidence="5">The sequence shown here is derived from an EMBL/GenBank/DDBJ whole genome shotgun (WGS) entry which is preliminary data.</text>
</comment>
<protein>
    <submittedName>
        <fullName evidence="5">Chemotaxis protein</fullName>
    </submittedName>
</protein>
<dbReference type="PANTHER" id="PTHR32089:SF112">
    <property type="entry name" value="LYSOZYME-LIKE PROTEIN-RELATED"/>
    <property type="match status" value="1"/>
</dbReference>
<evidence type="ECO:0000313" key="5">
    <source>
        <dbReference type="EMBL" id="MBK3495748.1"/>
    </source>
</evidence>
<evidence type="ECO:0000256" key="2">
    <source>
        <dbReference type="PROSITE-ProRule" id="PRU00284"/>
    </source>
</evidence>
<dbReference type="Pfam" id="PF00015">
    <property type="entry name" value="MCPsignal"/>
    <property type="match status" value="1"/>
</dbReference>
<keyword evidence="6" id="KW-1185">Reference proteome</keyword>
<organism evidence="5 6">
    <name type="scientific">Viridibacillus soli</name>
    <dbReference type="NCBI Taxonomy" id="2798301"/>
    <lineage>
        <taxon>Bacteria</taxon>
        <taxon>Bacillati</taxon>
        <taxon>Bacillota</taxon>
        <taxon>Bacilli</taxon>
        <taxon>Bacillales</taxon>
        <taxon>Caryophanaceae</taxon>
        <taxon>Viridibacillus</taxon>
    </lineage>
</organism>
<dbReference type="Proteomes" id="UP000618943">
    <property type="component" value="Unassembled WGS sequence"/>
</dbReference>
<feature type="coiled-coil region" evidence="3">
    <location>
        <begin position="5"/>
        <end position="32"/>
    </location>
</feature>